<dbReference type="PANTHER" id="PTHR43399:SF4">
    <property type="entry name" value="CELL WALL-ASSOCIATED PROTEASE"/>
    <property type="match status" value="1"/>
</dbReference>
<feature type="active site" description="Charge relay system" evidence="5">
    <location>
        <position position="143"/>
    </location>
</feature>
<dbReference type="SUPFAM" id="SSF49265">
    <property type="entry name" value="Fibronectin type III"/>
    <property type="match status" value="1"/>
</dbReference>
<evidence type="ECO:0000256" key="3">
    <source>
        <dbReference type="ARBA" id="ARBA00022801"/>
    </source>
</evidence>
<comment type="similarity">
    <text evidence="1 5">Belongs to the peptidase S8 family.</text>
</comment>
<evidence type="ECO:0000259" key="7">
    <source>
        <dbReference type="PROSITE" id="PS50853"/>
    </source>
</evidence>
<feature type="active site" description="Charge relay system" evidence="5">
    <location>
        <position position="377"/>
    </location>
</feature>
<dbReference type="SUPFAM" id="SSF52743">
    <property type="entry name" value="Subtilisin-like"/>
    <property type="match status" value="1"/>
</dbReference>
<keyword evidence="4 5" id="KW-0720">Serine protease</keyword>
<dbReference type="STRING" id="1851148.SMSP2_00772"/>
<dbReference type="EMBL" id="CP019646">
    <property type="protein sequence ID" value="AQQ70424.1"/>
    <property type="molecule type" value="Genomic_DNA"/>
</dbReference>
<sequence precursor="true">MKKKYILALLLLFAFQLAALEAGVLSDQNYRAELTAQLKARALEKKQTAWELAESNGWAPKWRDGEALYELMALEDGRVLVYKTCNLNSGISIAADLTLDFIQGELSGEHITVGVWDGGSVRTSHQELSGRAVNAESAAVASHPTHVAGTIAASGITATAIGIAPFINLECYDYSSDVAEMTSIAMSYSAEPGKIAISNHSYTLVAGWDTSTSPMRWYGNWGERESYLFGFYGSDTRDWDELCYNAPYYLPVKAVGNDRNDPAPAEGETFEYQDKGPFWRSKAYNSSTDPYIDGWDNGGFDTLPSKSCGKNILTTGAVYDAVYYGQRDITRATMSYFSCWGPTDDGRIKPDIVTNGVSVYSSIANSDSSYAAYTGTSMSAPAASGAAALLTEYHKSLLDGEYMLSSTLKGLLIHTADDLGRAGPDYTFGWGLVNSLAAANLIKAQADYPDKNVISAADMLSTQTSHTYTITCSGSEPVRVTLCWTDPPGSTQNNLDDRTPRLVNDLDLRVYGPDKTLYRPFVLDVLNPSEPAATGDNTVDNVEQVLINQPLAIGDYTVEVSYKGSLTNQHQQYSLIISGQTLSEPGVTDLAVTAGPDCGQVSLDWSHPAGAQGYILYYQENSDQAPFTPLTDGTPPSGTDLGMVDSVDISGLDPLSTYYFAVQAYSSAGNMQMSNIVSAAADQNCTVTISGNITTDSGYGVADVLIASGELTGSATTDSQGSYSLEVPLGWQGGTIYPARDGWWFEPAAVSYTGPVNYNIDQQQYAGTRSADFDSDGIVDFFDQSALAAVWLSECTVEAPCGDADLDLSGFVDISDLKLFVEQWLLTE</sequence>
<evidence type="ECO:0000256" key="5">
    <source>
        <dbReference type="PROSITE-ProRule" id="PRU01240"/>
    </source>
</evidence>
<evidence type="ECO:0000256" key="6">
    <source>
        <dbReference type="SAM" id="SignalP"/>
    </source>
</evidence>
<dbReference type="Gene3D" id="2.60.40.10">
    <property type="entry name" value="Immunoglobulins"/>
    <property type="match status" value="1"/>
</dbReference>
<evidence type="ECO:0000313" key="9">
    <source>
        <dbReference type="Proteomes" id="UP000188181"/>
    </source>
</evidence>
<dbReference type="GO" id="GO:0006508">
    <property type="term" value="P:proteolysis"/>
    <property type="evidence" value="ECO:0007669"/>
    <property type="project" value="UniProtKB-KW"/>
</dbReference>
<reference evidence="9" key="1">
    <citation type="submission" date="2017-02" db="EMBL/GenBank/DDBJ databases">
        <title>Comparative genomics and description of representatives of a novel lineage of planctomycetes thriving in anoxic sediments.</title>
        <authorList>
            <person name="Spring S."/>
            <person name="Bunk B."/>
            <person name="Sproer C."/>
        </authorList>
    </citation>
    <scope>NUCLEOTIDE SEQUENCE [LARGE SCALE GENOMIC DNA]</scope>
    <source>
        <strain evidence="9">SM-Chi-D1</strain>
    </source>
</reference>
<dbReference type="InterPro" id="IPR003961">
    <property type="entry name" value="FN3_dom"/>
</dbReference>
<feature type="signal peptide" evidence="6">
    <location>
        <begin position="1"/>
        <end position="19"/>
    </location>
</feature>
<dbReference type="RefSeq" id="WP_146682688.1">
    <property type="nucleotide sequence ID" value="NZ_CP019646.1"/>
</dbReference>
<keyword evidence="9" id="KW-1185">Reference proteome</keyword>
<dbReference type="Gene3D" id="2.60.120.380">
    <property type="match status" value="1"/>
</dbReference>
<gene>
    <name evidence="8" type="primary">scpA_1</name>
    <name evidence="8" type="ORF">SMSP2_00772</name>
</gene>
<evidence type="ECO:0000256" key="1">
    <source>
        <dbReference type="ARBA" id="ARBA00011073"/>
    </source>
</evidence>
<dbReference type="KEGG" id="pbas:SMSP2_00772"/>
<keyword evidence="3 5" id="KW-0378">Hydrolase</keyword>
<dbReference type="InterPro" id="IPR015500">
    <property type="entry name" value="Peptidase_S8_subtilisin-rel"/>
</dbReference>
<dbReference type="PROSITE" id="PS00138">
    <property type="entry name" value="SUBTILASE_SER"/>
    <property type="match status" value="1"/>
</dbReference>
<dbReference type="Gene3D" id="3.40.50.200">
    <property type="entry name" value="Peptidase S8/S53 domain"/>
    <property type="match status" value="1"/>
</dbReference>
<dbReference type="PANTHER" id="PTHR43399">
    <property type="entry name" value="SUBTILISIN-RELATED"/>
    <property type="match status" value="1"/>
</dbReference>
<organism evidence="8 9">
    <name type="scientific">Limihaloglobus sulfuriphilus</name>
    <dbReference type="NCBI Taxonomy" id="1851148"/>
    <lineage>
        <taxon>Bacteria</taxon>
        <taxon>Pseudomonadati</taxon>
        <taxon>Planctomycetota</taxon>
        <taxon>Phycisphaerae</taxon>
        <taxon>Sedimentisphaerales</taxon>
        <taxon>Sedimentisphaeraceae</taxon>
        <taxon>Limihaloglobus</taxon>
    </lineage>
</organism>
<dbReference type="AlphaFoldDB" id="A0A1Q2MCN2"/>
<evidence type="ECO:0000256" key="2">
    <source>
        <dbReference type="ARBA" id="ARBA00022670"/>
    </source>
</evidence>
<accession>A0A1Q2MCN2</accession>
<dbReference type="InterPro" id="IPR000209">
    <property type="entry name" value="Peptidase_S8/S53_dom"/>
</dbReference>
<keyword evidence="2 5" id="KW-0645">Protease</keyword>
<proteinExistence type="inferred from homology"/>
<dbReference type="CDD" id="cd00063">
    <property type="entry name" value="FN3"/>
    <property type="match status" value="1"/>
</dbReference>
<keyword evidence="6" id="KW-0732">Signal</keyword>
<dbReference type="InterPro" id="IPR023828">
    <property type="entry name" value="Peptidase_S8_Ser-AS"/>
</dbReference>
<dbReference type="InterPro" id="IPR051048">
    <property type="entry name" value="Peptidase_S8/S53_subtilisin"/>
</dbReference>
<dbReference type="SUPFAM" id="SSF49785">
    <property type="entry name" value="Galactose-binding domain-like"/>
    <property type="match status" value="1"/>
</dbReference>
<dbReference type="PROSITE" id="PS50853">
    <property type="entry name" value="FN3"/>
    <property type="match status" value="1"/>
</dbReference>
<feature type="active site" description="Charge relay system" evidence="5">
    <location>
        <position position="117"/>
    </location>
</feature>
<dbReference type="EC" id="3.4.21.110" evidence="8"/>
<dbReference type="Proteomes" id="UP000188181">
    <property type="component" value="Chromosome"/>
</dbReference>
<dbReference type="SUPFAM" id="SSF49464">
    <property type="entry name" value="Carboxypeptidase regulatory domain-like"/>
    <property type="match status" value="1"/>
</dbReference>
<dbReference type="OrthoDB" id="9798386at2"/>
<protein>
    <submittedName>
        <fullName evidence="8">C5a peptidase</fullName>
        <ecNumber evidence="8">3.4.21.110</ecNumber>
    </submittedName>
</protein>
<feature type="domain" description="Fibronectin type-III" evidence="7">
    <location>
        <begin position="586"/>
        <end position="684"/>
    </location>
</feature>
<dbReference type="InterPro" id="IPR036116">
    <property type="entry name" value="FN3_sf"/>
</dbReference>
<feature type="chain" id="PRO_5013201991" evidence="6">
    <location>
        <begin position="20"/>
        <end position="828"/>
    </location>
</feature>
<dbReference type="SMART" id="SM00060">
    <property type="entry name" value="FN3"/>
    <property type="match status" value="1"/>
</dbReference>
<dbReference type="PROSITE" id="PS51892">
    <property type="entry name" value="SUBTILASE"/>
    <property type="match status" value="1"/>
</dbReference>
<dbReference type="GO" id="GO:0004252">
    <property type="term" value="F:serine-type endopeptidase activity"/>
    <property type="evidence" value="ECO:0007669"/>
    <property type="project" value="UniProtKB-UniRule"/>
</dbReference>
<dbReference type="InterPro" id="IPR036852">
    <property type="entry name" value="Peptidase_S8/S53_dom_sf"/>
</dbReference>
<evidence type="ECO:0000313" key="8">
    <source>
        <dbReference type="EMBL" id="AQQ70424.1"/>
    </source>
</evidence>
<dbReference type="PRINTS" id="PR00723">
    <property type="entry name" value="SUBTILISIN"/>
</dbReference>
<dbReference type="Pfam" id="PF00041">
    <property type="entry name" value="fn3"/>
    <property type="match status" value="1"/>
</dbReference>
<name>A0A1Q2MCN2_9BACT</name>
<evidence type="ECO:0000256" key="4">
    <source>
        <dbReference type="ARBA" id="ARBA00022825"/>
    </source>
</evidence>
<dbReference type="InterPro" id="IPR008979">
    <property type="entry name" value="Galactose-bd-like_sf"/>
</dbReference>
<dbReference type="Pfam" id="PF00082">
    <property type="entry name" value="Peptidase_S8"/>
    <property type="match status" value="1"/>
</dbReference>
<dbReference type="InterPro" id="IPR008969">
    <property type="entry name" value="CarboxyPept-like_regulatory"/>
</dbReference>
<dbReference type="InterPro" id="IPR013783">
    <property type="entry name" value="Ig-like_fold"/>
</dbReference>